<dbReference type="EMBL" id="DF973112">
    <property type="protein sequence ID" value="GAU11061.1"/>
    <property type="molecule type" value="Genomic_DNA"/>
</dbReference>
<protein>
    <recommendedName>
        <fullName evidence="2">BRCC36 C-terminal helical domain-containing protein</fullName>
    </recommendedName>
</protein>
<feature type="compositionally biased region" description="Polar residues" evidence="1">
    <location>
        <begin position="177"/>
        <end position="191"/>
    </location>
</feature>
<reference evidence="4" key="1">
    <citation type="journal article" date="2017" name="Front. Plant Sci.">
        <title>Climate Clever Clovers: New Paradigm to Reduce the Environmental Footprint of Ruminants by Breeding Low Methanogenic Forages Utilizing Haplotype Variation.</title>
        <authorList>
            <person name="Kaur P."/>
            <person name="Appels R."/>
            <person name="Bayer P.E."/>
            <person name="Keeble-Gagnere G."/>
            <person name="Wang J."/>
            <person name="Hirakawa H."/>
            <person name="Shirasawa K."/>
            <person name="Vercoe P."/>
            <person name="Stefanova K."/>
            <person name="Durmic Z."/>
            <person name="Nichols P."/>
            <person name="Revell C."/>
            <person name="Isobe S.N."/>
            <person name="Edwards D."/>
            <person name="Erskine W."/>
        </authorList>
    </citation>
    <scope>NUCLEOTIDE SEQUENCE [LARGE SCALE GENOMIC DNA]</scope>
    <source>
        <strain evidence="4">cv. Daliak</strain>
    </source>
</reference>
<dbReference type="Proteomes" id="UP000242715">
    <property type="component" value="Unassembled WGS sequence"/>
</dbReference>
<feature type="compositionally biased region" description="Basic and acidic residues" evidence="1">
    <location>
        <begin position="195"/>
        <end position="207"/>
    </location>
</feature>
<organism evidence="3 4">
    <name type="scientific">Trifolium subterraneum</name>
    <name type="common">Subterranean clover</name>
    <dbReference type="NCBI Taxonomy" id="3900"/>
    <lineage>
        <taxon>Eukaryota</taxon>
        <taxon>Viridiplantae</taxon>
        <taxon>Streptophyta</taxon>
        <taxon>Embryophyta</taxon>
        <taxon>Tracheophyta</taxon>
        <taxon>Spermatophyta</taxon>
        <taxon>Magnoliopsida</taxon>
        <taxon>eudicotyledons</taxon>
        <taxon>Gunneridae</taxon>
        <taxon>Pentapetalae</taxon>
        <taxon>rosids</taxon>
        <taxon>fabids</taxon>
        <taxon>Fabales</taxon>
        <taxon>Fabaceae</taxon>
        <taxon>Papilionoideae</taxon>
        <taxon>50 kb inversion clade</taxon>
        <taxon>NPAAA clade</taxon>
        <taxon>Hologalegina</taxon>
        <taxon>IRL clade</taxon>
        <taxon>Trifolieae</taxon>
        <taxon>Trifolium</taxon>
    </lineage>
</organism>
<dbReference type="InterPro" id="IPR050242">
    <property type="entry name" value="JAMM_MPN+_peptidase_M67A"/>
</dbReference>
<sequence>MSLTSVKMSEEVWLTCATHAFSTETEEIMGLLLGDIQHSKNGSVTALIWGASPQTRSDRRKDRVETNPEQKNNKGDWLVPFTSSYYCSAFTCCCSFLEWELGYTVLAFVKWKMLYVRTQAMYQLLDSGFIGLIFSCYNEDANKVGRIQVIAFQSSDGKQNNMSRPIPLSPVNKSSIIHIDTSPSSSENASTKYGYFKEDSPEKDTGDSRSTGASKGGGRSSELGNFFANADASYLGGVKDGENYNLNNSDTIIVDDPMDMSESMQEAMHRSNLDMSGAEYVRKEIPLYVTPSMSLIKLDSPLSSYTDLQHVLFEEERTAYNQAILQNTRDGKAHPLAFIHHTSTYQASLCKLIEYCLSPAINALQDRLRENEIRLAVLNEEAKSLEVEASTSRGSEASLASPRQAASPRQVASPIRRGSSSPGQRNSQGSSESLGSKSVASTGSRSRRG</sequence>
<feature type="region of interest" description="Disordered" evidence="1">
    <location>
        <begin position="177"/>
        <end position="220"/>
    </location>
</feature>
<feature type="compositionally biased region" description="Low complexity" evidence="1">
    <location>
        <begin position="427"/>
        <end position="441"/>
    </location>
</feature>
<dbReference type="OrthoDB" id="446074at2759"/>
<feature type="region of interest" description="Disordered" evidence="1">
    <location>
        <begin position="386"/>
        <end position="449"/>
    </location>
</feature>
<name>A0A2Z6LU30_TRISU</name>
<keyword evidence="4" id="KW-1185">Reference proteome</keyword>
<proteinExistence type="predicted"/>
<dbReference type="AlphaFoldDB" id="A0A2Z6LU30"/>
<evidence type="ECO:0000313" key="3">
    <source>
        <dbReference type="EMBL" id="GAU11061.1"/>
    </source>
</evidence>
<dbReference type="Gene3D" id="3.40.140.10">
    <property type="entry name" value="Cytidine Deaminase, domain 2"/>
    <property type="match status" value="2"/>
</dbReference>
<evidence type="ECO:0000313" key="4">
    <source>
        <dbReference type="Proteomes" id="UP000242715"/>
    </source>
</evidence>
<evidence type="ECO:0000259" key="2">
    <source>
        <dbReference type="Pfam" id="PF18110"/>
    </source>
</evidence>
<feature type="domain" description="BRCC36 C-terminal helical" evidence="2">
    <location>
        <begin position="302"/>
        <end position="385"/>
    </location>
</feature>
<dbReference type="InterPro" id="IPR040749">
    <property type="entry name" value="BRCC36_C"/>
</dbReference>
<dbReference type="Pfam" id="PF18110">
    <property type="entry name" value="BRCC36_C"/>
    <property type="match status" value="1"/>
</dbReference>
<evidence type="ECO:0000256" key="1">
    <source>
        <dbReference type="SAM" id="MobiDB-lite"/>
    </source>
</evidence>
<accession>A0A2Z6LU30</accession>
<gene>
    <name evidence="3" type="ORF">TSUD_113550</name>
</gene>
<dbReference type="PANTHER" id="PTHR10410">
    <property type="entry name" value="EUKARYOTIC TRANSLATION INITIATION FACTOR 3 -RELATED"/>
    <property type="match status" value="1"/>
</dbReference>